<keyword evidence="3" id="KW-1185">Reference proteome</keyword>
<dbReference type="AlphaFoldDB" id="A0A0N4ZVF1"/>
<dbReference type="PROSITE" id="PS50076">
    <property type="entry name" value="DNAJ_2"/>
    <property type="match status" value="1"/>
</dbReference>
<proteinExistence type="predicted"/>
<dbReference type="PANTHER" id="PTHR44825:SF1">
    <property type="entry name" value="DNAJ HOMOLOG SUBFAMILY C MEMBER 4"/>
    <property type="match status" value="1"/>
</dbReference>
<dbReference type="STRING" id="131310.A0A0N4ZVF1"/>
<dbReference type="CDD" id="cd06257">
    <property type="entry name" value="DnaJ"/>
    <property type="match status" value="1"/>
</dbReference>
<dbReference type="InterPro" id="IPR036869">
    <property type="entry name" value="J_dom_sf"/>
</dbReference>
<name>A0A0N4ZVF1_PARTI</name>
<evidence type="ECO:0000313" key="3">
    <source>
        <dbReference type="Proteomes" id="UP000038045"/>
    </source>
</evidence>
<evidence type="ECO:0000256" key="1">
    <source>
        <dbReference type="SAM" id="Phobius"/>
    </source>
</evidence>
<reference evidence="4" key="1">
    <citation type="submission" date="2017-02" db="UniProtKB">
        <authorList>
            <consortium name="WormBaseParasite"/>
        </authorList>
    </citation>
    <scope>IDENTIFICATION</scope>
</reference>
<dbReference type="SUPFAM" id="SSF46565">
    <property type="entry name" value="Chaperone J-domain"/>
    <property type="match status" value="1"/>
</dbReference>
<dbReference type="InterPro" id="IPR001623">
    <property type="entry name" value="DnaJ_domain"/>
</dbReference>
<keyword evidence="1" id="KW-1133">Transmembrane helix</keyword>
<keyword evidence="1" id="KW-0812">Transmembrane</keyword>
<dbReference type="PRINTS" id="PR00625">
    <property type="entry name" value="JDOMAIN"/>
</dbReference>
<feature type="transmembrane region" description="Helical" evidence="1">
    <location>
        <begin position="163"/>
        <end position="184"/>
    </location>
</feature>
<dbReference type="Proteomes" id="UP000038045">
    <property type="component" value="Unplaced"/>
</dbReference>
<dbReference type="InterPro" id="IPR052763">
    <property type="entry name" value="DnaJ_C4"/>
</dbReference>
<dbReference type="Pfam" id="PF00226">
    <property type="entry name" value="DnaJ"/>
    <property type="match status" value="1"/>
</dbReference>
<sequence>MKFPQTISLSKVFASRNITTSMYLRRENLYKILGISKKSSERDIKNAYFKKAKLLHPDSLDHSLSDSEKEKKHEEFMKIKFAYDILKKPHTKKLYDNGHDPNLISQNRIFSRNAYKSSKSRQAFYENYHYNTNDWSAFYSENINSNKNTEEIKKRDAEQWRRILIFTSIGALFVFIYDIGYYFLQVSKENKIRNLSKKDEIARSYIRQFGKMDKLNDREELDKYGKVFSEDIEEVYRQRMEEGRIINDKEIREESRWFEVLKPTSWVPRTAKDKREIENFRKNDESY</sequence>
<evidence type="ECO:0000259" key="2">
    <source>
        <dbReference type="PROSITE" id="PS50076"/>
    </source>
</evidence>
<dbReference type="WBParaSite" id="PTRK_0001255500.1">
    <property type="protein sequence ID" value="PTRK_0001255500.1"/>
    <property type="gene ID" value="PTRK_0001255500"/>
</dbReference>
<evidence type="ECO:0000313" key="4">
    <source>
        <dbReference type="WBParaSite" id="PTRK_0001255500.1"/>
    </source>
</evidence>
<dbReference type="Gene3D" id="1.10.287.110">
    <property type="entry name" value="DnaJ domain"/>
    <property type="match status" value="1"/>
</dbReference>
<dbReference type="PANTHER" id="PTHR44825">
    <property type="match status" value="1"/>
</dbReference>
<feature type="domain" description="J" evidence="2">
    <location>
        <begin position="28"/>
        <end position="99"/>
    </location>
</feature>
<accession>A0A0N4ZVF1</accession>
<dbReference type="SMART" id="SM00271">
    <property type="entry name" value="DnaJ"/>
    <property type="match status" value="1"/>
</dbReference>
<keyword evidence="1" id="KW-0472">Membrane</keyword>
<protein>
    <submittedName>
        <fullName evidence="4">J domain-containing protein</fullName>
    </submittedName>
</protein>
<organism evidence="3 4">
    <name type="scientific">Parastrongyloides trichosuri</name>
    <name type="common">Possum-specific nematode worm</name>
    <dbReference type="NCBI Taxonomy" id="131310"/>
    <lineage>
        <taxon>Eukaryota</taxon>
        <taxon>Metazoa</taxon>
        <taxon>Ecdysozoa</taxon>
        <taxon>Nematoda</taxon>
        <taxon>Chromadorea</taxon>
        <taxon>Rhabditida</taxon>
        <taxon>Tylenchina</taxon>
        <taxon>Panagrolaimomorpha</taxon>
        <taxon>Strongyloidoidea</taxon>
        <taxon>Strongyloididae</taxon>
        <taxon>Parastrongyloides</taxon>
    </lineage>
</organism>